<comment type="caution">
    <text evidence="1">The sequence shown here is derived from an EMBL/GenBank/DDBJ whole genome shotgun (WGS) entry which is preliminary data.</text>
</comment>
<proteinExistence type="predicted"/>
<accession>X1Q1V5</accession>
<evidence type="ECO:0000313" key="1">
    <source>
        <dbReference type="EMBL" id="GAI62502.1"/>
    </source>
</evidence>
<dbReference type="EMBL" id="BARV01046035">
    <property type="protein sequence ID" value="GAI62502.1"/>
    <property type="molecule type" value="Genomic_DNA"/>
</dbReference>
<feature type="non-terminal residue" evidence="1">
    <location>
        <position position="39"/>
    </location>
</feature>
<name>X1Q1V5_9ZZZZ</name>
<reference evidence="1" key="1">
    <citation type="journal article" date="2014" name="Front. Microbiol.">
        <title>High frequency of phylogenetically diverse reductive dehalogenase-homologous genes in deep subseafloor sedimentary metagenomes.</title>
        <authorList>
            <person name="Kawai M."/>
            <person name="Futagami T."/>
            <person name="Toyoda A."/>
            <person name="Takaki Y."/>
            <person name="Nishi S."/>
            <person name="Hori S."/>
            <person name="Arai W."/>
            <person name="Tsubouchi T."/>
            <person name="Morono Y."/>
            <person name="Uchiyama I."/>
            <person name="Ito T."/>
            <person name="Fujiyama A."/>
            <person name="Inagaki F."/>
            <person name="Takami H."/>
        </authorList>
    </citation>
    <scope>NUCLEOTIDE SEQUENCE</scope>
    <source>
        <strain evidence="1">Expedition CK06-06</strain>
    </source>
</reference>
<protein>
    <submittedName>
        <fullName evidence="1">Uncharacterized protein</fullName>
    </submittedName>
</protein>
<feature type="non-terminal residue" evidence="1">
    <location>
        <position position="1"/>
    </location>
</feature>
<gene>
    <name evidence="1" type="ORF">S06H3_66987</name>
</gene>
<dbReference type="AlphaFoldDB" id="X1Q1V5"/>
<sequence length="39" mass="4183">EVGPGELVIVTAEVENVGDIEGTYAARLLLDKVEVARKE</sequence>
<organism evidence="1">
    <name type="scientific">marine sediment metagenome</name>
    <dbReference type="NCBI Taxonomy" id="412755"/>
    <lineage>
        <taxon>unclassified sequences</taxon>
        <taxon>metagenomes</taxon>
        <taxon>ecological metagenomes</taxon>
    </lineage>
</organism>